<protein>
    <recommendedName>
        <fullName evidence="4">Protein yippee-like</fullName>
    </recommendedName>
</protein>
<name>A0A2Z7BUX0_9LAMI</name>
<reference evidence="6 7" key="1">
    <citation type="journal article" date="2015" name="Proc. Natl. Acad. Sci. U.S.A.">
        <title>The resurrection genome of Boea hygrometrica: A blueprint for survival of dehydration.</title>
        <authorList>
            <person name="Xiao L."/>
            <person name="Yang G."/>
            <person name="Zhang L."/>
            <person name="Yang X."/>
            <person name="Zhao S."/>
            <person name="Ji Z."/>
            <person name="Zhou Q."/>
            <person name="Hu M."/>
            <person name="Wang Y."/>
            <person name="Chen M."/>
            <person name="Xu Y."/>
            <person name="Jin H."/>
            <person name="Xiao X."/>
            <person name="Hu G."/>
            <person name="Bao F."/>
            <person name="Hu Y."/>
            <person name="Wan P."/>
            <person name="Li L."/>
            <person name="Deng X."/>
            <person name="Kuang T."/>
            <person name="Xiang C."/>
            <person name="Zhu J.K."/>
            <person name="Oliver M.J."/>
            <person name="He Y."/>
        </authorList>
    </citation>
    <scope>NUCLEOTIDE SEQUENCE [LARGE SCALE GENOMIC DNA]</scope>
    <source>
        <strain evidence="7">cv. XS01</strain>
    </source>
</reference>
<dbReference type="GO" id="GO:0046872">
    <property type="term" value="F:metal ion binding"/>
    <property type="evidence" value="ECO:0007669"/>
    <property type="project" value="UniProtKB-KW"/>
</dbReference>
<dbReference type="InterPro" id="IPR004910">
    <property type="entry name" value="Yippee/Mis18/Cereblon"/>
</dbReference>
<dbReference type="PROSITE" id="PS51792">
    <property type="entry name" value="YIPPEE"/>
    <property type="match status" value="1"/>
</dbReference>
<gene>
    <name evidence="6" type="ORF">F511_16028</name>
</gene>
<sequence length="62" mass="7315">MNIVIGPKEERKLISGYFTVANIFCSKCNEEMGWIYIRAFEATQRYKEGKCILEKAKLMKEY</sequence>
<evidence type="ECO:0000259" key="5">
    <source>
        <dbReference type="PROSITE" id="PS51792"/>
    </source>
</evidence>
<proteinExistence type="inferred from homology"/>
<dbReference type="InterPro" id="IPR034751">
    <property type="entry name" value="Yippee"/>
</dbReference>
<evidence type="ECO:0000256" key="4">
    <source>
        <dbReference type="RuleBase" id="RU110713"/>
    </source>
</evidence>
<keyword evidence="3" id="KW-0862">Zinc</keyword>
<dbReference type="OrthoDB" id="6407410at2759"/>
<dbReference type="Pfam" id="PF03226">
    <property type="entry name" value="Yippee-Mis18"/>
    <property type="match status" value="1"/>
</dbReference>
<feature type="domain" description="Yippee" evidence="5">
    <location>
        <begin position="1"/>
        <end position="62"/>
    </location>
</feature>
<dbReference type="Proteomes" id="UP000250235">
    <property type="component" value="Unassembled WGS sequence"/>
</dbReference>
<evidence type="ECO:0000256" key="1">
    <source>
        <dbReference type="ARBA" id="ARBA00005613"/>
    </source>
</evidence>
<evidence type="ECO:0000256" key="3">
    <source>
        <dbReference type="ARBA" id="ARBA00022833"/>
    </source>
</evidence>
<dbReference type="AlphaFoldDB" id="A0A2Z7BUX0"/>
<dbReference type="PANTHER" id="PTHR13848">
    <property type="entry name" value="PROTEIN YIPPEE-LIKE CG15309-RELATED"/>
    <property type="match status" value="1"/>
</dbReference>
<accession>A0A2Z7BUX0</accession>
<dbReference type="InterPro" id="IPR039058">
    <property type="entry name" value="Yippee_fam"/>
</dbReference>
<evidence type="ECO:0000256" key="2">
    <source>
        <dbReference type="ARBA" id="ARBA00022723"/>
    </source>
</evidence>
<evidence type="ECO:0000313" key="6">
    <source>
        <dbReference type="EMBL" id="KZV38361.1"/>
    </source>
</evidence>
<keyword evidence="2" id="KW-0479">Metal-binding</keyword>
<keyword evidence="7" id="KW-1185">Reference proteome</keyword>
<comment type="similarity">
    <text evidence="1 4">Belongs to the yippee family.</text>
</comment>
<evidence type="ECO:0000313" key="7">
    <source>
        <dbReference type="Proteomes" id="UP000250235"/>
    </source>
</evidence>
<organism evidence="6 7">
    <name type="scientific">Dorcoceras hygrometricum</name>
    <dbReference type="NCBI Taxonomy" id="472368"/>
    <lineage>
        <taxon>Eukaryota</taxon>
        <taxon>Viridiplantae</taxon>
        <taxon>Streptophyta</taxon>
        <taxon>Embryophyta</taxon>
        <taxon>Tracheophyta</taxon>
        <taxon>Spermatophyta</taxon>
        <taxon>Magnoliopsida</taxon>
        <taxon>eudicotyledons</taxon>
        <taxon>Gunneridae</taxon>
        <taxon>Pentapetalae</taxon>
        <taxon>asterids</taxon>
        <taxon>lamiids</taxon>
        <taxon>Lamiales</taxon>
        <taxon>Gesneriaceae</taxon>
        <taxon>Didymocarpoideae</taxon>
        <taxon>Trichosporeae</taxon>
        <taxon>Loxocarpinae</taxon>
        <taxon>Dorcoceras</taxon>
    </lineage>
</organism>
<dbReference type="EMBL" id="KV001968">
    <property type="protein sequence ID" value="KZV38361.1"/>
    <property type="molecule type" value="Genomic_DNA"/>
</dbReference>